<reference evidence="2" key="1">
    <citation type="journal article" date="2014" name="Int. J. Syst. Evol. Microbiol.">
        <title>Complete genome sequence of Corynebacterium casei LMG S-19264T (=DSM 44701T), isolated from a smear-ripened cheese.</title>
        <authorList>
            <consortium name="US DOE Joint Genome Institute (JGI-PGF)"/>
            <person name="Walter F."/>
            <person name="Albersmeier A."/>
            <person name="Kalinowski J."/>
            <person name="Ruckert C."/>
        </authorList>
    </citation>
    <scope>NUCLEOTIDE SEQUENCE</scope>
    <source>
        <strain evidence="2">CGMCC 4.7403</strain>
    </source>
</reference>
<keyword evidence="1" id="KW-1133">Transmembrane helix</keyword>
<evidence type="ECO:0000256" key="1">
    <source>
        <dbReference type="SAM" id="Phobius"/>
    </source>
</evidence>
<sequence>MWVTLAILGVLVVFNGEIRVLAVAAAALLLWVGHKRSSVVLMAVGAGFLALMLFAVY</sequence>
<gene>
    <name evidence="2" type="ORF">GCM10017771_49890</name>
</gene>
<protein>
    <submittedName>
        <fullName evidence="2">Uncharacterized protein</fullName>
    </submittedName>
</protein>
<feature type="transmembrane region" description="Helical" evidence="1">
    <location>
        <begin position="39"/>
        <end position="56"/>
    </location>
</feature>
<feature type="transmembrane region" description="Helical" evidence="1">
    <location>
        <begin position="6"/>
        <end position="32"/>
    </location>
</feature>
<reference evidence="2" key="2">
    <citation type="submission" date="2020-09" db="EMBL/GenBank/DDBJ databases">
        <authorList>
            <person name="Sun Q."/>
            <person name="Zhou Y."/>
        </authorList>
    </citation>
    <scope>NUCLEOTIDE SEQUENCE</scope>
    <source>
        <strain evidence="2">CGMCC 4.7403</strain>
    </source>
</reference>
<comment type="caution">
    <text evidence="2">The sequence shown here is derived from an EMBL/GenBank/DDBJ whole genome shotgun (WGS) entry which is preliminary data.</text>
</comment>
<evidence type="ECO:0000313" key="2">
    <source>
        <dbReference type="EMBL" id="GHE32963.1"/>
    </source>
</evidence>
<organism evidence="2 3">
    <name type="scientific">Streptomyces capitiformicae</name>
    <dbReference type="NCBI Taxonomy" id="2014920"/>
    <lineage>
        <taxon>Bacteria</taxon>
        <taxon>Bacillati</taxon>
        <taxon>Actinomycetota</taxon>
        <taxon>Actinomycetes</taxon>
        <taxon>Kitasatosporales</taxon>
        <taxon>Streptomycetaceae</taxon>
        <taxon>Streptomyces</taxon>
    </lineage>
</organism>
<keyword evidence="1" id="KW-0812">Transmembrane</keyword>
<dbReference type="Proteomes" id="UP000603227">
    <property type="component" value="Unassembled WGS sequence"/>
</dbReference>
<proteinExistence type="predicted"/>
<accession>A0A918Z1V4</accession>
<name>A0A918Z1V4_9ACTN</name>
<dbReference type="EMBL" id="BNAT01000018">
    <property type="protein sequence ID" value="GHE32963.1"/>
    <property type="molecule type" value="Genomic_DNA"/>
</dbReference>
<dbReference type="AlphaFoldDB" id="A0A918Z1V4"/>
<dbReference type="RefSeq" id="WP_189784678.1">
    <property type="nucleotide sequence ID" value="NZ_BNAT01000018.1"/>
</dbReference>
<keyword evidence="3" id="KW-1185">Reference proteome</keyword>
<evidence type="ECO:0000313" key="3">
    <source>
        <dbReference type="Proteomes" id="UP000603227"/>
    </source>
</evidence>
<keyword evidence="1" id="KW-0472">Membrane</keyword>